<keyword evidence="3" id="KW-0238">DNA-binding</keyword>
<dbReference type="RefSeq" id="WP_188804746.1">
    <property type="nucleotide sequence ID" value="NZ_BAAAOU010000001.1"/>
</dbReference>
<accession>A0ABQ2LT65</accession>
<keyword evidence="7" id="KW-1185">Reference proteome</keyword>
<evidence type="ECO:0000313" key="6">
    <source>
        <dbReference type="EMBL" id="GGO42876.1"/>
    </source>
</evidence>
<keyword evidence="2" id="KW-0805">Transcription regulation</keyword>
<feature type="domain" description="HTH lysR-type" evidence="5">
    <location>
        <begin position="4"/>
        <end position="62"/>
    </location>
</feature>
<dbReference type="EMBL" id="BMLQ01000002">
    <property type="protein sequence ID" value="GGO42876.1"/>
    <property type="molecule type" value="Genomic_DNA"/>
</dbReference>
<dbReference type="PANTHER" id="PTHR30346:SF0">
    <property type="entry name" value="HCA OPERON TRANSCRIPTIONAL ACTIVATOR HCAR"/>
    <property type="match status" value="1"/>
</dbReference>
<gene>
    <name evidence="6" type="ORF">GCM10010977_09730</name>
</gene>
<protein>
    <submittedName>
        <fullName evidence="6">LysR family transcriptional regulator</fullName>
    </submittedName>
</protein>
<reference evidence="7" key="1">
    <citation type="journal article" date="2019" name="Int. J. Syst. Evol. Microbiol.">
        <title>The Global Catalogue of Microorganisms (GCM) 10K type strain sequencing project: providing services to taxonomists for standard genome sequencing and annotation.</title>
        <authorList>
            <consortium name="The Broad Institute Genomics Platform"/>
            <consortium name="The Broad Institute Genome Sequencing Center for Infectious Disease"/>
            <person name="Wu L."/>
            <person name="Ma J."/>
        </authorList>
    </citation>
    <scope>NUCLEOTIDE SEQUENCE [LARGE SCALE GENOMIC DNA]</scope>
    <source>
        <strain evidence="7">CGMCC 1.7064</strain>
    </source>
</reference>
<evidence type="ECO:0000256" key="4">
    <source>
        <dbReference type="ARBA" id="ARBA00023163"/>
    </source>
</evidence>
<dbReference type="Gene3D" id="3.40.190.10">
    <property type="entry name" value="Periplasmic binding protein-like II"/>
    <property type="match status" value="2"/>
</dbReference>
<evidence type="ECO:0000256" key="3">
    <source>
        <dbReference type="ARBA" id="ARBA00023125"/>
    </source>
</evidence>
<dbReference type="Gene3D" id="1.10.10.10">
    <property type="entry name" value="Winged helix-like DNA-binding domain superfamily/Winged helix DNA-binding domain"/>
    <property type="match status" value="1"/>
</dbReference>
<dbReference type="InterPro" id="IPR036388">
    <property type="entry name" value="WH-like_DNA-bd_sf"/>
</dbReference>
<dbReference type="SUPFAM" id="SSF46785">
    <property type="entry name" value="Winged helix' DNA-binding domain"/>
    <property type="match status" value="1"/>
</dbReference>
<evidence type="ECO:0000256" key="2">
    <source>
        <dbReference type="ARBA" id="ARBA00023015"/>
    </source>
</evidence>
<dbReference type="PRINTS" id="PR00039">
    <property type="entry name" value="HTHLYSR"/>
</dbReference>
<proteinExistence type="inferred from homology"/>
<dbReference type="Pfam" id="PF00126">
    <property type="entry name" value="HTH_1"/>
    <property type="match status" value="1"/>
</dbReference>
<evidence type="ECO:0000259" key="5">
    <source>
        <dbReference type="PROSITE" id="PS50931"/>
    </source>
</evidence>
<dbReference type="InterPro" id="IPR005119">
    <property type="entry name" value="LysR_subst-bd"/>
</dbReference>
<evidence type="ECO:0000313" key="7">
    <source>
        <dbReference type="Proteomes" id="UP000642509"/>
    </source>
</evidence>
<dbReference type="InterPro" id="IPR036390">
    <property type="entry name" value="WH_DNA-bd_sf"/>
</dbReference>
<dbReference type="Pfam" id="PF03466">
    <property type="entry name" value="LysR_substrate"/>
    <property type="match status" value="1"/>
</dbReference>
<sequence>MMDLTLRQMEYFLAALDTGSMTQAAKRCHASQSATSMAVAQLERSLGAPLFLRSHGSSLVPTSVALAFAGHARTCVEAAEAAQAAATETLHELSGTLRVGCLHDLAKLVLPPLAQLCDERYPQLDLQLVEGSAVWLQEEMRAGRFDLALVYSLQVGADLSMTPLREVRLHAVLPASHPAAQAESVDWGQIAGEPAILLDGPPAVERITAQAHRLGLELNIRWTLSSMETIRSLVARGLGYSLTNAPLARATTVDGLEVVYKPLANDLLPNHLCALHAPGAERLRKVRAVMELIKEATQS</sequence>
<name>A0ABQ2LT65_9MICC</name>
<dbReference type="InterPro" id="IPR000847">
    <property type="entry name" value="LysR_HTH_N"/>
</dbReference>
<dbReference type="SUPFAM" id="SSF53850">
    <property type="entry name" value="Periplasmic binding protein-like II"/>
    <property type="match status" value="1"/>
</dbReference>
<comment type="caution">
    <text evidence="6">The sequence shown here is derived from an EMBL/GenBank/DDBJ whole genome shotgun (WGS) entry which is preliminary data.</text>
</comment>
<evidence type="ECO:0000256" key="1">
    <source>
        <dbReference type="ARBA" id="ARBA00009437"/>
    </source>
</evidence>
<dbReference type="Proteomes" id="UP000642509">
    <property type="component" value="Unassembled WGS sequence"/>
</dbReference>
<dbReference type="PROSITE" id="PS50931">
    <property type="entry name" value="HTH_LYSR"/>
    <property type="match status" value="1"/>
</dbReference>
<comment type="similarity">
    <text evidence="1">Belongs to the LysR transcriptional regulatory family.</text>
</comment>
<keyword evidence="4" id="KW-0804">Transcription</keyword>
<dbReference type="PANTHER" id="PTHR30346">
    <property type="entry name" value="TRANSCRIPTIONAL DUAL REGULATOR HCAR-RELATED"/>
    <property type="match status" value="1"/>
</dbReference>
<organism evidence="6 7">
    <name type="scientific">Citricoccus zhacaiensis</name>
    <dbReference type="NCBI Taxonomy" id="489142"/>
    <lineage>
        <taxon>Bacteria</taxon>
        <taxon>Bacillati</taxon>
        <taxon>Actinomycetota</taxon>
        <taxon>Actinomycetes</taxon>
        <taxon>Micrococcales</taxon>
        <taxon>Micrococcaceae</taxon>
        <taxon>Citricoccus</taxon>
    </lineage>
</organism>